<comment type="caution">
    <text evidence="1">The sequence shown here is derived from an EMBL/GenBank/DDBJ whole genome shotgun (WGS) entry which is preliminary data.</text>
</comment>
<evidence type="ECO:0000313" key="1">
    <source>
        <dbReference type="EMBL" id="KAJ56947.1"/>
    </source>
</evidence>
<keyword evidence="2" id="KW-1185">Reference proteome</keyword>
<evidence type="ECO:0000313" key="2">
    <source>
        <dbReference type="Proteomes" id="UP000026249"/>
    </source>
</evidence>
<dbReference type="RefSeq" id="WP_035255068.1">
    <property type="nucleotide sequence ID" value="NZ_JFKE01000001.1"/>
</dbReference>
<dbReference type="AlphaFoldDB" id="A0A037ZQ49"/>
<protein>
    <submittedName>
        <fullName evidence="1">Uncharacterized protein</fullName>
    </submittedName>
</protein>
<accession>A0A037ZQ49</accession>
<name>A0A037ZQ49_9RHOB</name>
<gene>
    <name evidence="1" type="ORF">ACMU_00205</name>
</gene>
<dbReference type="STRING" id="1454373.ACMU_00205"/>
<reference evidence="1 2" key="1">
    <citation type="submission" date="2014-03" db="EMBL/GenBank/DDBJ databases">
        <title>Draft Genome Sequence of Actibacterium mucosum KCTC 23349, a Marine Alphaproteobacterium with Complex Ionic Requirements Isolated from Mediterranean Seawater at Malvarrosa Beach, Valencia, Spain.</title>
        <authorList>
            <person name="Arahal D.R."/>
            <person name="Shao Z."/>
            <person name="Lai Q."/>
            <person name="Pujalte M.J."/>
        </authorList>
    </citation>
    <scope>NUCLEOTIDE SEQUENCE [LARGE SCALE GENOMIC DNA]</scope>
    <source>
        <strain evidence="1 2">KCTC 23349</strain>
    </source>
</reference>
<dbReference type="Proteomes" id="UP000026249">
    <property type="component" value="Unassembled WGS sequence"/>
</dbReference>
<dbReference type="OrthoDB" id="7658488at2"/>
<proteinExistence type="predicted"/>
<organism evidence="1 2">
    <name type="scientific">Actibacterium mucosum KCTC 23349</name>
    <dbReference type="NCBI Taxonomy" id="1454373"/>
    <lineage>
        <taxon>Bacteria</taxon>
        <taxon>Pseudomonadati</taxon>
        <taxon>Pseudomonadota</taxon>
        <taxon>Alphaproteobacteria</taxon>
        <taxon>Rhodobacterales</taxon>
        <taxon>Roseobacteraceae</taxon>
        <taxon>Actibacterium</taxon>
    </lineage>
</organism>
<dbReference type="EMBL" id="JFKE01000001">
    <property type="protein sequence ID" value="KAJ56947.1"/>
    <property type="molecule type" value="Genomic_DNA"/>
</dbReference>
<sequence>MSEFLPKEVREGLEKARKEAMLKKNRLRVQVGEHSYRILRLWHDGFALDSDDTPMFRGLVDIYDGGRHIYQALIVASAEENGERVFEFKRNTAALDKAPLDFERDENAPIALLPH</sequence>